<evidence type="ECO:0000256" key="1">
    <source>
        <dbReference type="SAM" id="MobiDB-lite"/>
    </source>
</evidence>
<dbReference type="GeneID" id="95990337"/>
<reference evidence="2 3" key="1">
    <citation type="submission" date="2023-08" db="EMBL/GenBank/DDBJ databases">
        <title>Annotated Genome Sequence of Vanrija albida AlHP1.</title>
        <authorList>
            <person name="Herzog R."/>
        </authorList>
    </citation>
    <scope>NUCLEOTIDE SEQUENCE [LARGE SCALE GENOMIC DNA]</scope>
    <source>
        <strain evidence="2 3">AlHP1</strain>
    </source>
</reference>
<evidence type="ECO:0008006" key="4">
    <source>
        <dbReference type="Google" id="ProtNLM"/>
    </source>
</evidence>
<dbReference type="Proteomes" id="UP001565368">
    <property type="component" value="Unassembled WGS sequence"/>
</dbReference>
<feature type="region of interest" description="Disordered" evidence="1">
    <location>
        <begin position="35"/>
        <end position="66"/>
    </location>
</feature>
<evidence type="ECO:0000313" key="3">
    <source>
        <dbReference type="Proteomes" id="UP001565368"/>
    </source>
</evidence>
<dbReference type="RefSeq" id="XP_069205599.1">
    <property type="nucleotide sequence ID" value="XM_069357662.1"/>
</dbReference>
<feature type="compositionally biased region" description="Low complexity" evidence="1">
    <location>
        <begin position="44"/>
        <end position="56"/>
    </location>
</feature>
<keyword evidence="3" id="KW-1185">Reference proteome</keyword>
<proteinExistence type="predicted"/>
<feature type="compositionally biased region" description="Low complexity" evidence="1">
    <location>
        <begin position="373"/>
        <end position="388"/>
    </location>
</feature>
<sequence>MVGRTGRSGMAPGLNGTGRTSELAFELFEAPSRGLIRHDRVGPSSAASSSSSSRSSRSSRKQTKPLAAVKKLTAQLGPERVALLARMDVHYRAHNGHHMRLTVPIGDRQQRLHDVAHVVRALNDCRVHAIQLRQWIAIDGGMAAVTHSLAQLLDTLHVPTLRRLSLPVDRGKTGIFKPPLAPLARYLLSPRSIGLTHLRMHIPRPAVNDPEVIIIIRAAERHPTLVHMCFGWCVTGRPAGGQSGGPAYNGGDDVMCDLSSLRHCPGVAATVSQRICDKAHNEERVKAAVANTLVPARVILRGLYAPPRHAEAAAPAESYYAHAAAAASAIRKKAGTNLATRIRTMFLPASAARSASPARPPRRAHGTHKRSPSHSSISSLSSSASEADSPPPSKGLDAEPVPRPGASSPMAKLPVELVFLILQYTSGDMHALTPPQWRRLFEQAQEPAALVSLARASKKAVVGPATSAEPSEMVWVPGRDAGFKAIDPTAPPPPSVTNAVSMTAIMDEWMDAEGFHWEQ</sequence>
<comment type="caution">
    <text evidence="2">The sequence shown here is derived from an EMBL/GenBank/DDBJ whole genome shotgun (WGS) entry which is preliminary data.</text>
</comment>
<feature type="compositionally biased region" description="Basic residues" evidence="1">
    <location>
        <begin position="360"/>
        <end position="372"/>
    </location>
</feature>
<evidence type="ECO:0000313" key="2">
    <source>
        <dbReference type="EMBL" id="KAL1405655.1"/>
    </source>
</evidence>
<accession>A0ABR3PT82</accession>
<name>A0ABR3PT82_9TREE</name>
<dbReference type="EMBL" id="JBBXJM010000007">
    <property type="protein sequence ID" value="KAL1405655.1"/>
    <property type="molecule type" value="Genomic_DNA"/>
</dbReference>
<gene>
    <name evidence="2" type="ORF">Q8F55_009294</name>
</gene>
<organism evidence="2 3">
    <name type="scientific">Vanrija albida</name>
    <dbReference type="NCBI Taxonomy" id="181172"/>
    <lineage>
        <taxon>Eukaryota</taxon>
        <taxon>Fungi</taxon>
        <taxon>Dikarya</taxon>
        <taxon>Basidiomycota</taxon>
        <taxon>Agaricomycotina</taxon>
        <taxon>Tremellomycetes</taxon>
        <taxon>Trichosporonales</taxon>
        <taxon>Trichosporonaceae</taxon>
        <taxon>Vanrija</taxon>
    </lineage>
</organism>
<feature type="region of interest" description="Disordered" evidence="1">
    <location>
        <begin position="349"/>
        <end position="408"/>
    </location>
</feature>
<protein>
    <recommendedName>
        <fullName evidence="4">F-box domain-containing protein</fullName>
    </recommendedName>
</protein>